<feature type="compositionally biased region" description="Basic and acidic residues" evidence="1">
    <location>
        <begin position="67"/>
        <end position="78"/>
    </location>
</feature>
<evidence type="ECO:0000313" key="5">
    <source>
        <dbReference type="Proteomes" id="UP000836402"/>
    </source>
</evidence>
<comment type="caution">
    <text evidence="3">The sequence shown here is derived from an EMBL/GenBank/DDBJ whole genome shotgun (WGS) entry which is preliminary data.</text>
</comment>
<dbReference type="Proteomes" id="UP000077671">
    <property type="component" value="Unassembled WGS sequence"/>
</dbReference>
<reference evidence="3" key="1">
    <citation type="submission" date="2016-04" db="EMBL/GenBank/DDBJ databases">
        <authorList>
            <person name="Nguyen H.D."/>
            <person name="Kesanakurti P."/>
            <person name="Cullis J."/>
            <person name="Levesque C.A."/>
            <person name="Hambleton S."/>
        </authorList>
    </citation>
    <scope>NUCLEOTIDE SEQUENCE</scope>
    <source>
        <strain evidence="3">DAOMC 238032</strain>
    </source>
</reference>
<evidence type="ECO:0000256" key="1">
    <source>
        <dbReference type="SAM" id="MobiDB-lite"/>
    </source>
</evidence>
<feature type="compositionally biased region" description="Polar residues" evidence="1">
    <location>
        <begin position="84"/>
        <end position="100"/>
    </location>
</feature>
<organism evidence="3 4">
    <name type="scientific">Tilletia caries</name>
    <name type="common">wheat bunt fungus</name>
    <dbReference type="NCBI Taxonomy" id="13290"/>
    <lineage>
        <taxon>Eukaryota</taxon>
        <taxon>Fungi</taxon>
        <taxon>Dikarya</taxon>
        <taxon>Basidiomycota</taxon>
        <taxon>Ustilaginomycotina</taxon>
        <taxon>Exobasidiomycetes</taxon>
        <taxon>Tilletiales</taxon>
        <taxon>Tilletiaceae</taxon>
        <taxon>Tilletia</taxon>
    </lineage>
</organism>
<dbReference type="EMBL" id="LWDD02002572">
    <property type="protein sequence ID" value="KAE8240639.1"/>
    <property type="molecule type" value="Genomic_DNA"/>
</dbReference>
<reference evidence="2" key="3">
    <citation type="submission" date="2020-10" db="EMBL/GenBank/DDBJ databases">
        <authorList>
            <person name="Sedaghatjoo S."/>
        </authorList>
    </citation>
    <scope>NUCLEOTIDE SEQUENCE</scope>
    <source>
        <strain evidence="2">AZH3</strain>
    </source>
</reference>
<reference evidence="3" key="2">
    <citation type="journal article" date="2019" name="IMA Fungus">
        <title>Genome sequencing and comparison of five Tilletia species to identify candidate genes for the detection of regulated species infecting wheat.</title>
        <authorList>
            <person name="Nguyen H.D.T."/>
            <person name="Sultana T."/>
            <person name="Kesanakurti P."/>
            <person name="Hambleton S."/>
        </authorList>
    </citation>
    <scope>NUCLEOTIDE SEQUENCE</scope>
    <source>
        <strain evidence="3">DAOMC 238032</strain>
    </source>
</reference>
<feature type="compositionally biased region" description="Basic and acidic residues" evidence="1">
    <location>
        <begin position="156"/>
        <end position="175"/>
    </location>
</feature>
<name>A0A177U958_9BASI</name>
<evidence type="ECO:0000313" key="3">
    <source>
        <dbReference type="EMBL" id="KAE8240639.1"/>
    </source>
</evidence>
<accession>A0A177U958</accession>
<keyword evidence="5" id="KW-1185">Reference proteome</keyword>
<dbReference type="EMBL" id="CAJHJG010005413">
    <property type="protein sequence ID" value="CAD6950058.1"/>
    <property type="molecule type" value="Genomic_DNA"/>
</dbReference>
<evidence type="ECO:0000313" key="4">
    <source>
        <dbReference type="Proteomes" id="UP000077671"/>
    </source>
</evidence>
<gene>
    <name evidence="3" type="ORF">A4X03_0g8461</name>
    <name evidence="2" type="ORF">JKIAZH3_G4835</name>
</gene>
<sequence>MAPLPSFLVRLASAFAAQHITQRLVASPAFNRAVARMLHEVDHLPHRINGRQVPPYHPPVGSQFDVPHPDHGEPHDEPDPFAQKQGSQRSATSSPHSQDFGSSSGGFRPRSKLRTTHEDEDQSRTEARRSSPHVDADQTRGSSSSPRSGPAQDESPSDRLARELREIQDQLRGKS</sequence>
<protein>
    <submittedName>
        <fullName evidence="3">Uncharacterized protein</fullName>
    </submittedName>
</protein>
<dbReference type="AlphaFoldDB" id="A0A177U958"/>
<proteinExistence type="predicted"/>
<dbReference type="Proteomes" id="UP000836402">
    <property type="component" value="Unassembled WGS sequence"/>
</dbReference>
<evidence type="ECO:0000313" key="2">
    <source>
        <dbReference type="EMBL" id="CAD6950058.1"/>
    </source>
</evidence>
<feature type="compositionally biased region" description="Basic and acidic residues" evidence="1">
    <location>
        <begin position="122"/>
        <end position="138"/>
    </location>
</feature>
<feature type="compositionally biased region" description="Low complexity" evidence="1">
    <location>
        <begin position="140"/>
        <end position="150"/>
    </location>
</feature>
<feature type="region of interest" description="Disordered" evidence="1">
    <location>
        <begin position="48"/>
        <end position="175"/>
    </location>
</feature>